<name>A0A2S5CUJ2_LYSSH</name>
<evidence type="ECO:0000313" key="2">
    <source>
        <dbReference type="EMBL" id="POZ54484.1"/>
    </source>
</evidence>
<keyword evidence="1" id="KW-0472">Membrane</keyword>
<reference evidence="2 3" key="1">
    <citation type="submission" date="2017-11" db="EMBL/GenBank/DDBJ databases">
        <title>Genome sequence of Lysinibacillus sphaericus, a lignin-degrading bacteria isolated from municipal solid waste soil.</title>
        <authorList>
            <person name="Persinoti G.F."/>
            <person name="Paixao D.A."/>
            <person name="Bugg T.D."/>
            <person name="Squina F.M."/>
        </authorList>
    </citation>
    <scope>NUCLEOTIDE SEQUENCE [LARGE SCALE GENOMIC DNA]</scope>
    <source>
        <strain evidence="2 3">A1</strain>
    </source>
</reference>
<dbReference type="EMBL" id="PGLV01000004">
    <property type="protein sequence ID" value="POZ54484.1"/>
    <property type="molecule type" value="Genomic_DNA"/>
</dbReference>
<protein>
    <recommendedName>
        <fullName evidence="4">ABC transporter permease</fullName>
    </recommendedName>
</protein>
<dbReference type="AlphaFoldDB" id="A0A2S5CUJ2"/>
<feature type="transmembrane region" description="Helical" evidence="1">
    <location>
        <begin position="276"/>
        <end position="298"/>
    </location>
</feature>
<keyword evidence="3" id="KW-1185">Reference proteome</keyword>
<accession>A0A2S5CUJ2</accession>
<comment type="caution">
    <text evidence="2">The sequence shown here is derived from an EMBL/GenBank/DDBJ whole genome shotgun (WGS) entry which is preliminary data.</text>
</comment>
<organism evidence="2 3">
    <name type="scientific">Lysinibacillus sphaericus</name>
    <name type="common">Bacillus sphaericus</name>
    <dbReference type="NCBI Taxonomy" id="1421"/>
    <lineage>
        <taxon>Bacteria</taxon>
        <taxon>Bacillati</taxon>
        <taxon>Bacillota</taxon>
        <taxon>Bacilli</taxon>
        <taxon>Bacillales</taxon>
        <taxon>Bacillaceae</taxon>
        <taxon>Lysinibacillus</taxon>
    </lineage>
</organism>
<evidence type="ECO:0000313" key="3">
    <source>
        <dbReference type="Proteomes" id="UP000237319"/>
    </source>
</evidence>
<evidence type="ECO:0008006" key="4">
    <source>
        <dbReference type="Google" id="ProtNLM"/>
    </source>
</evidence>
<dbReference type="Proteomes" id="UP000237319">
    <property type="component" value="Unassembled WGS sequence"/>
</dbReference>
<dbReference type="RefSeq" id="WP_103977881.1">
    <property type="nucleotide sequence ID" value="NZ_PGLV01000004.1"/>
</dbReference>
<feature type="transmembrane region" description="Helical" evidence="1">
    <location>
        <begin position="239"/>
        <end position="264"/>
    </location>
</feature>
<keyword evidence="1" id="KW-0812">Transmembrane</keyword>
<feature type="transmembrane region" description="Helical" evidence="1">
    <location>
        <begin position="194"/>
        <end position="219"/>
    </location>
</feature>
<sequence>MKNSLVSSRFLLLTFLLFTSAASLLYILDSVSYTNMINNGYISKNAVEFIINTEESSLDIDLEEPYLLMQYKLDNPHLKYIYMNNSMKLPPINYQKQPRSTDYIITGNVFPEEALSRNMKSLVIGQFDTPASYLNREAWYIVMSQQINLKNGTKFILNVESGKPHQLIEKIFPNTSYQLLEKEDRGTAILTSNILLKGFLIISLLFVIIAQAVTVVYAIQSKKSIVQILFLAGGKWQLIFLKVVKLEFIALIMIMLLAFLLLKAFNHFYSIWGNQWYYVSVFYILVTFIVYFLACLLMTKSLIKKGVRSF</sequence>
<evidence type="ECO:0000256" key="1">
    <source>
        <dbReference type="SAM" id="Phobius"/>
    </source>
</evidence>
<proteinExistence type="predicted"/>
<gene>
    <name evidence="2" type="ORF">LYSIN_03819</name>
</gene>
<keyword evidence="1" id="KW-1133">Transmembrane helix</keyword>